<gene>
    <name evidence="2" type="ORF">ROHU_031702</name>
</gene>
<name>A0A498LTF3_LABRO</name>
<evidence type="ECO:0000256" key="1">
    <source>
        <dbReference type="SAM" id="Coils"/>
    </source>
</evidence>
<sequence length="148" mass="17188">MVCTGKCHHSKHVKENKKYAISTSSMTMEFENFKKKYEKSQEESKRFSVIMDDTDKDLKEIEDQKSNLLSEAYQTINRLSQIALKPDSAFTLQHLNFFIPRVREAGKENWARELEEMRRKAEAEEANKDALSYLKAGLAKLDLFFGGQ</sequence>
<dbReference type="PANTHER" id="PTHR32046">
    <property type="entry name" value="G DOMAIN-CONTAINING PROTEIN"/>
    <property type="match status" value="1"/>
</dbReference>
<comment type="caution">
    <text evidence="2">The sequence shown here is derived from an EMBL/GenBank/DDBJ whole genome shotgun (WGS) entry which is preliminary data.</text>
</comment>
<dbReference type="Proteomes" id="UP000290572">
    <property type="component" value="Unassembled WGS sequence"/>
</dbReference>
<evidence type="ECO:0000313" key="2">
    <source>
        <dbReference type="EMBL" id="RXN08645.1"/>
    </source>
</evidence>
<dbReference type="STRING" id="84645.A0A498LTF3"/>
<evidence type="ECO:0000313" key="3">
    <source>
        <dbReference type="Proteomes" id="UP000290572"/>
    </source>
</evidence>
<organism evidence="2 3">
    <name type="scientific">Labeo rohita</name>
    <name type="common">Indian major carp</name>
    <name type="synonym">Cyprinus rohita</name>
    <dbReference type="NCBI Taxonomy" id="84645"/>
    <lineage>
        <taxon>Eukaryota</taxon>
        <taxon>Metazoa</taxon>
        <taxon>Chordata</taxon>
        <taxon>Craniata</taxon>
        <taxon>Vertebrata</taxon>
        <taxon>Euteleostomi</taxon>
        <taxon>Actinopterygii</taxon>
        <taxon>Neopterygii</taxon>
        <taxon>Teleostei</taxon>
        <taxon>Ostariophysi</taxon>
        <taxon>Cypriniformes</taxon>
        <taxon>Cyprinidae</taxon>
        <taxon>Labeoninae</taxon>
        <taxon>Labeonini</taxon>
        <taxon>Labeo</taxon>
    </lineage>
</organism>
<keyword evidence="3" id="KW-1185">Reference proteome</keyword>
<proteinExistence type="predicted"/>
<dbReference type="EMBL" id="QBIY01013302">
    <property type="protein sequence ID" value="RXN08645.1"/>
    <property type="molecule type" value="Genomic_DNA"/>
</dbReference>
<accession>A0A498LTF3</accession>
<reference evidence="2 3" key="1">
    <citation type="submission" date="2018-03" db="EMBL/GenBank/DDBJ databases">
        <title>Draft genome sequence of Rohu Carp (Labeo rohita).</title>
        <authorList>
            <person name="Das P."/>
            <person name="Kushwaha B."/>
            <person name="Joshi C.G."/>
            <person name="Kumar D."/>
            <person name="Nagpure N.S."/>
            <person name="Sahoo L."/>
            <person name="Das S.P."/>
            <person name="Bit A."/>
            <person name="Patnaik S."/>
            <person name="Meher P.K."/>
            <person name="Jayasankar P."/>
            <person name="Koringa P.G."/>
            <person name="Patel N.V."/>
            <person name="Hinsu A.T."/>
            <person name="Kumar R."/>
            <person name="Pandey M."/>
            <person name="Agarwal S."/>
            <person name="Srivastava S."/>
            <person name="Singh M."/>
            <person name="Iquebal M.A."/>
            <person name="Jaiswal S."/>
            <person name="Angadi U.B."/>
            <person name="Kumar N."/>
            <person name="Raza M."/>
            <person name="Shah T.M."/>
            <person name="Rai A."/>
            <person name="Jena J.K."/>
        </authorList>
    </citation>
    <scope>NUCLEOTIDE SEQUENCE [LARGE SCALE GENOMIC DNA]</scope>
    <source>
        <strain evidence="2">DASCIFA01</strain>
        <tissue evidence="2">Testis</tissue>
    </source>
</reference>
<dbReference type="AlphaFoldDB" id="A0A498LTF3"/>
<keyword evidence="1" id="KW-0175">Coiled coil</keyword>
<protein>
    <submittedName>
        <fullName evidence="2">Uncharacterized protein</fullName>
    </submittedName>
</protein>
<feature type="coiled-coil region" evidence="1">
    <location>
        <begin position="107"/>
        <end position="134"/>
    </location>
</feature>
<dbReference type="PANTHER" id="PTHR32046:SF11">
    <property type="entry name" value="IMMUNE-ASSOCIATED NUCLEOTIDE-BINDING PROTEIN 10-LIKE"/>
    <property type="match status" value="1"/>
</dbReference>